<name>A0A328CCW8_9DELT</name>
<dbReference type="AlphaFoldDB" id="A0A328CCW8"/>
<reference evidence="7 8" key="1">
    <citation type="submission" date="2018-05" db="EMBL/GenBank/DDBJ databases">
        <title>Lujinxingia marina gen. nov. sp. nov., a new facultative anaerobic member of the class Deltaproteobacteria, and proposal of Lujinxingaceae fam. nov.</title>
        <authorList>
            <person name="Li C.-M."/>
        </authorList>
    </citation>
    <scope>NUCLEOTIDE SEQUENCE [LARGE SCALE GENOMIC DNA]</scope>
    <source>
        <strain evidence="7 8">B210</strain>
    </source>
</reference>
<keyword evidence="2" id="KW-1003">Cell membrane</keyword>
<dbReference type="Proteomes" id="UP000249169">
    <property type="component" value="Unassembled WGS sequence"/>
</dbReference>
<keyword evidence="8" id="KW-1185">Reference proteome</keyword>
<feature type="transmembrane region" description="Helical" evidence="6">
    <location>
        <begin position="198"/>
        <end position="216"/>
    </location>
</feature>
<dbReference type="PANTHER" id="PTHR42770:SF11">
    <property type="entry name" value="INNER MEMBRANE TRANSPORT PROTEIN YBAT"/>
    <property type="match status" value="1"/>
</dbReference>
<evidence type="ECO:0000256" key="2">
    <source>
        <dbReference type="ARBA" id="ARBA00022475"/>
    </source>
</evidence>
<feature type="transmembrane region" description="Helical" evidence="6">
    <location>
        <begin position="49"/>
        <end position="69"/>
    </location>
</feature>
<dbReference type="Pfam" id="PF13520">
    <property type="entry name" value="AA_permease_2"/>
    <property type="match status" value="1"/>
</dbReference>
<dbReference type="PANTHER" id="PTHR42770">
    <property type="entry name" value="AMINO ACID TRANSPORTER-RELATED"/>
    <property type="match status" value="1"/>
</dbReference>
<feature type="transmembrane region" description="Helical" evidence="6">
    <location>
        <begin position="132"/>
        <end position="152"/>
    </location>
</feature>
<gene>
    <name evidence="7" type="ORF">DL240_02655</name>
</gene>
<feature type="transmembrane region" description="Helical" evidence="6">
    <location>
        <begin position="291"/>
        <end position="314"/>
    </location>
</feature>
<feature type="transmembrane region" description="Helical" evidence="6">
    <location>
        <begin position="89"/>
        <end position="108"/>
    </location>
</feature>
<dbReference type="Gene3D" id="1.20.1740.10">
    <property type="entry name" value="Amino acid/polyamine transporter I"/>
    <property type="match status" value="1"/>
</dbReference>
<evidence type="ECO:0000313" key="7">
    <source>
        <dbReference type="EMBL" id="RAL25131.1"/>
    </source>
</evidence>
<evidence type="ECO:0000313" key="8">
    <source>
        <dbReference type="Proteomes" id="UP000249169"/>
    </source>
</evidence>
<dbReference type="RefSeq" id="WP_111728303.1">
    <property type="nucleotide sequence ID" value="NZ_QHKO01000001.1"/>
</dbReference>
<evidence type="ECO:0000256" key="3">
    <source>
        <dbReference type="ARBA" id="ARBA00022692"/>
    </source>
</evidence>
<feature type="transmembrane region" description="Helical" evidence="6">
    <location>
        <begin position="12"/>
        <end position="37"/>
    </location>
</feature>
<dbReference type="InterPro" id="IPR050367">
    <property type="entry name" value="APC_superfamily"/>
</dbReference>
<evidence type="ECO:0000256" key="6">
    <source>
        <dbReference type="SAM" id="Phobius"/>
    </source>
</evidence>
<dbReference type="GO" id="GO:0022857">
    <property type="term" value="F:transmembrane transporter activity"/>
    <property type="evidence" value="ECO:0007669"/>
    <property type="project" value="InterPro"/>
</dbReference>
<feature type="transmembrane region" description="Helical" evidence="6">
    <location>
        <begin position="236"/>
        <end position="256"/>
    </location>
</feature>
<dbReference type="PIRSF" id="PIRSF006060">
    <property type="entry name" value="AA_transporter"/>
    <property type="match status" value="1"/>
</dbReference>
<protein>
    <submittedName>
        <fullName evidence="7">Amino acid permease</fullName>
    </submittedName>
</protein>
<evidence type="ECO:0000256" key="1">
    <source>
        <dbReference type="ARBA" id="ARBA00004651"/>
    </source>
</evidence>
<keyword evidence="3 6" id="KW-0812">Transmembrane</keyword>
<feature type="transmembrane region" description="Helical" evidence="6">
    <location>
        <begin position="335"/>
        <end position="352"/>
    </location>
</feature>
<keyword evidence="4 6" id="KW-1133">Transmembrane helix</keyword>
<proteinExistence type="predicted"/>
<dbReference type="GO" id="GO:0005886">
    <property type="term" value="C:plasma membrane"/>
    <property type="evidence" value="ECO:0007669"/>
    <property type="project" value="UniProtKB-SubCell"/>
</dbReference>
<dbReference type="OrthoDB" id="127638at2"/>
<evidence type="ECO:0000256" key="4">
    <source>
        <dbReference type="ARBA" id="ARBA00022989"/>
    </source>
</evidence>
<organism evidence="7 8">
    <name type="scientific">Lujinxingia litoralis</name>
    <dbReference type="NCBI Taxonomy" id="2211119"/>
    <lineage>
        <taxon>Bacteria</taxon>
        <taxon>Deltaproteobacteria</taxon>
        <taxon>Bradymonadales</taxon>
        <taxon>Lujinxingiaceae</taxon>
        <taxon>Lujinxingia</taxon>
    </lineage>
</organism>
<evidence type="ECO:0000256" key="5">
    <source>
        <dbReference type="ARBA" id="ARBA00023136"/>
    </source>
</evidence>
<comment type="caution">
    <text evidence="7">The sequence shown here is derived from an EMBL/GenBank/DDBJ whole genome shotgun (WGS) entry which is preliminary data.</text>
</comment>
<dbReference type="InterPro" id="IPR002293">
    <property type="entry name" value="AA/rel_permease1"/>
</dbReference>
<feature type="transmembrane region" description="Helical" evidence="6">
    <location>
        <begin position="412"/>
        <end position="433"/>
    </location>
</feature>
<feature type="transmembrane region" description="Helical" evidence="6">
    <location>
        <begin position="164"/>
        <end position="186"/>
    </location>
</feature>
<comment type="subcellular location">
    <subcellularLocation>
        <location evidence="1">Cell membrane</location>
        <topology evidence="1">Multi-pass membrane protein</topology>
    </subcellularLocation>
</comment>
<keyword evidence="5 6" id="KW-0472">Membrane</keyword>
<sequence>MGESEDERQAHYHAGSLSLTATVALGTGVMIGAGIFALTGQIAELAGGLFPVAFVLGAIVSGVSAYSYIKVASAYPSAGGIAMILQKAYGRSMTTASAALLMAFSMIINESLVARTFATYTMQLFPGGNNEVWVPVLAVGLIVVAFVINLAGNAIIGTASNIAAVLKIGGLVVFVAIALAASGLSWKIKMWPPAGDPGVAGSAGAIALAILAFKGFTTITNSGDEVVNPQRNVGRAIVISLVICLVLYMGVSVAVASSMSLEELVQARDYALAEAARPAIGGYGKVFTVGLAMVATASGLLASIFAVSRMLAMLTDMKLIPHRHFGMPGNVQKHTLVYTVVLAAVMATLFDLTRIASIGAIFYLVMDITIHVGVFRHLHRDVGASRVVVGGAIALDGAALGAFVWVKTVSDPLIVGISLGAIVLITLLERVFLWRVDAESGEEGHEGG</sequence>
<feature type="transmembrane region" description="Helical" evidence="6">
    <location>
        <begin position="387"/>
        <end position="406"/>
    </location>
</feature>
<accession>A0A328CCW8</accession>
<dbReference type="EMBL" id="QHKO01000001">
    <property type="protein sequence ID" value="RAL25131.1"/>
    <property type="molecule type" value="Genomic_DNA"/>
</dbReference>